<feature type="binding site" evidence="14 15">
    <location>
        <begin position="21"/>
        <end position="23"/>
    </location>
    <ligand>
        <name>substrate</name>
    </ligand>
</feature>
<evidence type="ECO:0000256" key="10">
    <source>
        <dbReference type="ARBA" id="ARBA00022741"/>
    </source>
</evidence>
<dbReference type="FunFam" id="3.40.50.1260:FF:000002">
    <property type="entry name" value="Phosphoglycerate kinase"/>
    <property type="match status" value="1"/>
</dbReference>
<dbReference type="AlphaFoldDB" id="A0A3A8EGL4"/>
<feature type="binding site" evidence="14">
    <location>
        <position position="113"/>
    </location>
    <ligand>
        <name>substrate</name>
    </ligand>
</feature>
<keyword evidence="8 14" id="KW-0963">Cytoplasm</keyword>
<dbReference type="InterPro" id="IPR015911">
    <property type="entry name" value="Phosphoglycerate_kinase_CS"/>
</dbReference>
<dbReference type="UniPathway" id="UPA00109">
    <property type="reaction ID" value="UER00185"/>
</dbReference>
<keyword evidence="9 14" id="KW-0808">Transferase</keyword>
<dbReference type="HAMAP" id="MF_00145">
    <property type="entry name" value="Phosphoglyc_kinase"/>
    <property type="match status" value="1"/>
</dbReference>
<evidence type="ECO:0000256" key="4">
    <source>
        <dbReference type="ARBA" id="ARBA00008982"/>
    </source>
</evidence>
<comment type="caution">
    <text evidence="14">Lacks conserved residue(s) required for the propagation of feature annotation.</text>
</comment>
<feature type="binding site" evidence="14">
    <location>
        <position position="36"/>
    </location>
    <ligand>
        <name>substrate</name>
    </ligand>
</feature>
<gene>
    <name evidence="14" type="primary">pgk</name>
    <name evidence="18" type="ORF">D7V32_02190</name>
</gene>
<dbReference type="PANTHER" id="PTHR11406:SF23">
    <property type="entry name" value="PHOSPHOGLYCERATE KINASE 1, CHLOROPLASTIC-RELATED"/>
    <property type="match status" value="1"/>
</dbReference>
<feature type="binding site" evidence="15">
    <location>
        <position position="146"/>
    </location>
    <ligand>
        <name>(2R)-3-phosphoglycerate</name>
        <dbReference type="ChEBI" id="CHEBI:58272"/>
    </ligand>
</feature>
<dbReference type="GO" id="GO:0005829">
    <property type="term" value="C:cytosol"/>
    <property type="evidence" value="ECO:0007669"/>
    <property type="project" value="TreeGrafter"/>
</dbReference>
<dbReference type="InterPro" id="IPR036043">
    <property type="entry name" value="Phosphoglycerate_kinase_sf"/>
</dbReference>
<comment type="subcellular location">
    <subcellularLocation>
        <location evidence="2 14">Cytoplasm</location>
    </subcellularLocation>
</comment>
<name>A0A3A8EGL4_9GAMM</name>
<keyword evidence="12 14" id="KW-0067">ATP-binding</keyword>
<evidence type="ECO:0000256" key="6">
    <source>
        <dbReference type="ARBA" id="ARBA00013061"/>
    </source>
</evidence>
<dbReference type="FunFam" id="3.40.50.1260:FF:000001">
    <property type="entry name" value="Phosphoglycerate kinase"/>
    <property type="match status" value="1"/>
</dbReference>
<dbReference type="Gene3D" id="3.40.50.1260">
    <property type="entry name" value="Phosphoglycerate kinase, N-terminal domain"/>
    <property type="match status" value="2"/>
</dbReference>
<dbReference type="GO" id="GO:0006094">
    <property type="term" value="P:gluconeogenesis"/>
    <property type="evidence" value="ECO:0007669"/>
    <property type="project" value="TreeGrafter"/>
</dbReference>
<feature type="binding site" evidence="14 16">
    <location>
        <position position="324"/>
    </location>
    <ligand>
        <name>ATP</name>
        <dbReference type="ChEBI" id="CHEBI:30616"/>
    </ligand>
</feature>
<dbReference type="GO" id="GO:0005524">
    <property type="term" value="F:ATP binding"/>
    <property type="evidence" value="ECO:0007669"/>
    <property type="project" value="UniProtKB-KW"/>
</dbReference>
<sequence>MNFQRMTDLDLAGKRVLIREDLNVPVKNGVITSDARLRAALPTIKAALAKGAAVMVYSHLGRPVEGEPKAEQSLAPVAAYLTEALGQEVKLITDYLDGVEVAAGQVVLLENCRFNVGEKKNNPELSAKYATLCDVYVMDAFGTAHRAEASTEGVARCAKVAAAGPLLAAELDALGRALQTPAKPMVAIVAGSKVSTKLDVLTSLSDICDQLIVGGGIANTFLAAAGFNVGKSLCENDLIDTAKAIAAKVSVPLPTDVVVADASEINFDDFLGSLAAAKAVVKKVEDVADNDMILDVGPETAKAFADILKTSKTILWNGPVGVFEVDQFGEGTKTLSLAIAQSEGFSIAGGGDTLAAIDKYEVADKIGYISTGGGAFLEFVEGKTLPAVAALLERA</sequence>
<dbReference type="PIRSF" id="PIRSF000724">
    <property type="entry name" value="Pgk"/>
    <property type="match status" value="1"/>
</dbReference>
<dbReference type="PRINTS" id="PR00477">
    <property type="entry name" value="PHGLYCKINASE"/>
</dbReference>
<keyword evidence="19" id="KW-1185">Reference proteome</keyword>
<evidence type="ECO:0000256" key="2">
    <source>
        <dbReference type="ARBA" id="ARBA00004496"/>
    </source>
</evidence>
<dbReference type="OrthoDB" id="9808460at2"/>
<dbReference type="GO" id="GO:0043531">
    <property type="term" value="F:ADP binding"/>
    <property type="evidence" value="ECO:0007669"/>
    <property type="project" value="TreeGrafter"/>
</dbReference>
<proteinExistence type="inferred from homology"/>
<evidence type="ECO:0000256" key="12">
    <source>
        <dbReference type="ARBA" id="ARBA00022840"/>
    </source>
</evidence>
<dbReference type="PANTHER" id="PTHR11406">
    <property type="entry name" value="PHOSPHOGLYCERATE KINASE"/>
    <property type="match status" value="1"/>
</dbReference>
<evidence type="ECO:0000256" key="5">
    <source>
        <dbReference type="ARBA" id="ARBA00011245"/>
    </source>
</evidence>
<protein>
    <recommendedName>
        <fullName evidence="7 14">Phosphoglycerate kinase</fullName>
        <ecNumber evidence="6 14">2.7.2.3</ecNumber>
    </recommendedName>
</protein>
<dbReference type="EMBL" id="RAXV01000002">
    <property type="protein sequence ID" value="RKG34082.1"/>
    <property type="molecule type" value="Genomic_DNA"/>
</dbReference>
<evidence type="ECO:0000313" key="19">
    <source>
        <dbReference type="Proteomes" id="UP000282388"/>
    </source>
</evidence>
<comment type="caution">
    <text evidence="18">The sequence shown here is derived from an EMBL/GenBank/DDBJ whole genome shotgun (WGS) entry which is preliminary data.</text>
</comment>
<evidence type="ECO:0000256" key="11">
    <source>
        <dbReference type="ARBA" id="ARBA00022777"/>
    </source>
</evidence>
<feature type="binding site" evidence="14">
    <location>
        <position position="146"/>
    </location>
    <ligand>
        <name>substrate</name>
    </ligand>
</feature>
<reference evidence="18 19" key="1">
    <citation type="submission" date="2018-09" db="EMBL/GenBank/DDBJ databases">
        <title>The draft genome of Acinetobacter spp. strains.</title>
        <authorList>
            <person name="Qin J."/>
            <person name="Feng Y."/>
            <person name="Zong Z."/>
        </authorList>
    </citation>
    <scope>NUCLEOTIDE SEQUENCE [LARGE SCALE GENOMIC DNA]</scope>
    <source>
        <strain evidence="18 19">WCHAc060012</strain>
    </source>
</reference>
<evidence type="ECO:0000256" key="14">
    <source>
        <dbReference type="HAMAP-Rule" id="MF_00145"/>
    </source>
</evidence>
<feature type="binding site" evidence="14 16">
    <location>
        <begin position="350"/>
        <end position="353"/>
    </location>
    <ligand>
        <name>ATP</name>
        <dbReference type="ChEBI" id="CHEBI:30616"/>
    </ligand>
</feature>
<comment type="similarity">
    <text evidence="4 14 17">Belongs to the phosphoglycerate kinase family.</text>
</comment>
<dbReference type="PROSITE" id="PS00111">
    <property type="entry name" value="PGLYCERATE_KINASE"/>
    <property type="match status" value="1"/>
</dbReference>
<evidence type="ECO:0000256" key="7">
    <source>
        <dbReference type="ARBA" id="ARBA00016471"/>
    </source>
</evidence>
<comment type="pathway">
    <text evidence="3 14">Carbohydrate degradation; glycolysis; pyruvate from D-glyceraldehyde 3-phosphate: step 2/5.</text>
</comment>
<dbReference type="SUPFAM" id="SSF53748">
    <property type="entry name" value="Phosphoglycerate kinase"/>
    <property type="match status" value="1"/>
</dbReference>
<evidence type="ECO:0000313" key="18">
    <source>
        <dbReference type="EMBL" id="RKG34082.1"/>
    </source>
</evidence>
<evidence type="ECO:0000256" key="13">
    <source>
        <dbReference type="ARBA" id="ARBA00023152"/>
    </source>
</evidence>
<evidence type="ECO:0000256" key="15">
    <source>
        <dbReference type="PIRSR" id="PIRSR000724-1"/>
    </source>
</evidence>
<keyword evidence="13 14" id="KW-0324">Glycolysis</keyword>
<dbReference type="EC" id="2.7.2.3" evidence="6 14"/>
<comment type="catalytic activity">
    <reaction evidence="1 14 17">
        <text>(2R)-3-phosphoglycerate + ATP = (2R)-3-phospho-glyceroyl phosphate + ADP</text>
        <dbReference type="Rhea" id="RHEA:14801"/>
        <dbReference type="ChEBI" id="CHEBI:30616"/>
        <dbReference type="ChEBI" id="CHEBI:57604"/>
        <dbReference type="ChEBI" id="CHEBI:58272"/>
        <dbReference type="ChEBI" id="CHEBI:456216"/>
        <dbReference type="EC" id="2.7.2.3"/>
    </reaction>
</comment>
<dbReference type="GO" id="GO:0006096">
    <property type="term" value="P:glycolytic process"/>
    <property type="evidence" value="ECO:0007669"/>
    <property type="project" value="UniProtKB-UniRule"/>
</dbReference>
<feature type="binding site" evidence="15">
    <location>
        <position position="113"/>
    </location>
    <ligand>
        <name>(2R)-3-phosphoglycerate</name>
        <dbReference type="ChEBI" id="CHEBI:58272"/>
    </ligand>
</feature>
<feature type="binding site" evidence="14 15">
    <location>
        <begin position="59"/>
        <end position="62"/>
    </location>
    <ligand>
        <name>substrate</name>
    </ligand>
</feature>
<dbReference type="InterPro" id="IPR015824">
    <property type="entry name" value="Phosphoglycerate_kinase_N"/>
</dbReference>
<evidence type="ECO:0000256" key="1">
    <source>
        <dbReference type="ARBA" id="ARBA00000642"/>
    </source>
</evidence>
<dbReference type="InterPro" id="IPR001576">
    <property type="entry name" value="Phosphoglycerate_kinase"/>
</dbReference>
<evidence type="ECO:0000256" key="8">
    <source>
        <dbReference type="ARBA" id="ARBA00022490"/>
    </source>
</evidence>
<dbReference type="Proteomes" id="UP000282388">
    <property type="component" value="Unassembled WGS sequence"/>
</dbReference>
<feature type="binding site" evidence="15">
    <location>
        <position position="36"/>
    </location>
    <ligand>
        <name>(2R)-3-phosphoglycerate</name>
        <dbReference type="ChEBI" id="CHEBI:58272"/>
    </ligand>
</feature>
<accession>A0A3A8EGL4</accession>
<evidence type="ECO:0000256" key="3">
    <source>
        <dbReference type="ARBA" id="ARBA00004838"/>
    </source>
</evidence>
<keyword evidence="10 14" id="KW-0547">Nucleotide-binding</keyword>
<comment type="subunit">
    <text evidence="5 14">Monomer.</text>
</comment>
<keyword evidence="11 14" id="KW-0418">Kinase</keyword>
<feature type="binding site" evidence="14 16">
    <location>
        <position position="197"/>
    </location>
    <ligand>
        <name>ATP</name>
        <dbReference type="ChEBI" id="CHEBI:30616"/>
    </ligand>
</feature>
<evidence type="ECO:0000256" key="9">
    <source>
        <dbReference type="ARBA" id="ARBA00022679"/>
    </source>
</evidence>
<evidence type="ECO:0000256" key="17">
    <source>
        <dbReference type="RuleBase" id="RU000532"/>
    </source>
</evidence>
<organism evidence="18 19">
    <name type="scientific">Acinetobacter tianfuensis</name>
    <dbReference type="NCBI Taxonomy" id="2419603"/>
    <lineage>
        <taxon>Bacteria</taxon>
        <taxon>Pseudomonadati</taxon>
        <taxon>Pseudomonadota</taxon>
        <taxon>Gammaproteobacteria</taxon>
        <taxon>Moraxellales</taxon>
        <taxon>Moraxellaceae</taxon>
        <taxon>Acinetobacter</taxon>
    </lineage>
</organism>
<dbReference type="RefSeq" id="WP_120401286.1">
    <property type="nucleotide sequence ID" value="NZ_RAXV01000002.1"/>
</dbReference>
<evidence type="ECO:0000256" key="16">
    <source>
        <dbReference type="PIRSR" id="PIRSR000724-2"/>
    </source>
</evidence>
<dbReference type="Pfam" id="PF00162">
    <property type="entry name" value="PGK"/>
    <property type="match status" value="1"/>
</dbReference>
<dbReference type="GO" id="GO:0004618">
    <property type="term" value="F:phosphoglycerate kinase activity"/>
    <property type="evidence" value="ECO:0007669"/>
    <property type="project" value="UniProtKB-UniRule"/>
</dbReference>